<dbReference type="Proteomes" id="UP000092730">
    <property type="component" value="Chromosome 1"/>
</dbReference>
<name>A0AAJ8K400_9TREE</name>
<evidence type="ECO:0000313" key="2">
    <source>
        <dbReference type="EMBL" id="WVW80425.1"/>
    </source>
</evidence>
<accession>A0AAJ8K400</accession>
<dbReference type="AlphaFoldDB" id="A0AAJ8K400"/>
<reference evidence="2" key="2">
    <citation type="submission" date="2024-02" db="EMBL/GenBank/DDBJ databases">
        <title>Comparative genomics of Cryptococcus and Kwoniella reveals pathogenesis evolution and contrasting modes of karyotype evolution via chromosome fusion or intercentromeric recombination.</title>
        <authorList>
            <person name="Coelho M.A."/>
            <person name="David-Palma M."/>
            <person name="Shea T."/>
            <person name="Bowers K."/>
            <person name="McGinley-Smith S."/>
            <person name="Mohammad A.W."/>
            <person name="Gnirke A."/>
            <person name="Yurkov A.M."/>
            <person name="Nowrousian M."/>
            <person name="Sun S."/>
            <person name="Cuomo C.A."/>
            <person name="Heitman J."/>
        </authorList>
    </citation>
    <scope>NUCLEOTIDE SEQUENCE</scope>
    <source>
        <strain evidence="2">CBS 10118</strain>
    </source>
</reference>
<proteinExistence type="predicted"/>
<evidence type="ECO:0000313" key="3">
    <source>
        <dbReference type="Proteomes" id="UP000092730"/>
    </source>
</evidence>
<gene>
    <name evidence="2" type="ORF">I302_102407</name>
</gene>
<organism evidence="2 3">
    <name type="scientific">Kwoniella bestiolae CBS 10118</name>
    <dbReference type="NCBI Taxonomy" id="1296100"/>
    <lineage>
        <taxon>Eukaryota</taxon>
        <taxon>Fungi</taxon>
        <taxon>Dikarya</taxon>
        <taxon>Basidiomycota</taxon>
        <taxon>Agaricomycotina</taxon>
        <taxon>Tremellomycetes</taxon>
        <taxon>Tremellales</taxon>
        <taxon>Cryptococcaceae</taxon>
        <taxon>Kwoniella</taxon>
    </lineage>
</organism>
<dbReference type="RefSeq" id="XP_065725548.1">
    <property type="nucleotide sequence ID" value="XM_065869476.1"/>
</dbReference>
<protein>
    <submittedName>
        <fullName evidence="2">Uncharacterized protein</fullName>
    </submittedName>
</protein>
<dbReference type="KEGG" id="kbi:90824352"/>
<dbReference type="EMBL" id="CP144541">
    <property type="protein sequence ID" value="WVW80425.1"/>
    <property type="molecule type" value="Genomic_DNA"/>
</dbReference>
<feature type="region of interest" description="Disordered" evidence="1">
    <location>
        <begin position="28"/>
        <end position="67"/>
    </location>
</feature>
<keyword evidence="3" id="KW-1185">Reference proteome</keyword>
<evidence type="ECO:0000256" key="1">
    <source>
        <dbReference type="SAM" id="MobiDB-lite"/>
    </source>
</evidence>
<sequence length="67" mass="7120">MAAHLLDYQGVQISLPADADVHIKDTREVKKAAGHTPPLSSSSAANDALVRSERSEVPMQSPAHSKT</sequence>
<reference evidence="2" key="1">
    <citation type="submission" date="2013-07" db="EMBL/GenBank/DDBJ databases">
        <authorList>
            <consortium name="The Broad Institute Genome Sequencing Platform"/>
            <person name="Cuomo C."/>
            <person name="Litvintseva A."/>
            <person name="Chen Y."/>
            <person name="Heitman J."/>
            <person name="Sun S."/>
            <person name="Springer D."/>
            <person name="Dromer F."/>
            <person name="Young S.K."/>
            <person name="Zeng Q."/>
            <person name="Gargeya S."/>
            <person name="Fitzgerald M."/>
            <person name="Abouelleil A."/>
            <person name="Alvarado L."/>
            <person name="Berlin A.M."/>
            <person name="Chapman S.B."/>
            <person name="Dewar J."/>
            <person name="Goldberg J."/>
            <person name="Griggs A."/>
            <person name="Gujja S."/>
            <person name="Hansen M."/>
            <person name="Howarth C."/>
            <person name="Imamovic A."/>
            <person name="Larimer J."/>
            <person name="McCowan C."/>
            <person name="Murphy C."/>
            <person name="Pearson M."/>
            <person name="Priest M."/>
            <person name="Roberts A."/>
            <person name="Saif S."/>
            <person name="Shea T."/>
            <person name="Sykes S."/>
            <person name="Wortman J."/>
            <person name="Nusbaum C."/>
            <person name="Birren B."/>
        </authorList>
    </citation>
    <scope>NUCLEOTIDE SEQUENCE</scope>
    <source>
        <strain evidence="2">CBS 10118</strain>
    </source>
</reference>
<dbReference type="GeneID" id="90824352"/>